<accession>A0A8S9Z0E6</accession>
<name>A0A8S9Z0E6_9TREM</name>
<reference evidence="2" key="1">
    <citation type="submission" date="2019-07" db="EMBL/GenBank/DDBJ databases">
        <title>Annotation for the trematode Paragonimus miyazaki's.</title>
        <authorList>
            <person name="Choi Y.-J."/>
        </authorList>
    </citation>
    <scope>NUCLEOTIDE SEQUENCE</scope>
    <source>
        <strain evidence="2">Japan</strain>
    </source>
</reference>
<comment type="caution">
    <text evidence="2">The sequence shown here is derived from an EMBL/GenBank/DDBJ whole genome shotgun (WGS) entry which is preliminary data.</text>
</comment>
<gene>
    <name evidence="2" type="ORF">EG68_02384</name>
</gene>
<keyword evidence="3" id="KW-1185">Reference proteome</keyword>
<evidence type="ECO:0000313" key="3">
    <source>
        <dbReference type="Proteomes" id="UP000822476"/>
    </source>
</evidence>
<protein>
    <submittedName>
        <fullName evidence="2">Uncharacterized protein</fullName>
    </submittedName>
</protein>
<feature type="signal peptide" evidence="1">
    <location>
        <begin position="1"/>
        <end position="31"/>
    </location>
</feature>
<sequence>MQWDRKKICLIFLKLNLIISILGNLCEPSTAALIGSYETSGNPNELDLIGSENENDLQNLVSKYSQIEQLRRQILEKLRDKLYSSPNAYSTSQTNVKKAHIGNGYDSAGSFAFLRG</sequence>
<dbReference type="AlphaFoldDB" id="A0A8S9Z0E6"/>
<dbReference type="EMBL" id="JTDE01000813">
    <property type="protein sequence ID" value="KAF7260294.1"/>
    <property type="molecule type" value="Genomic_DNA"/>
</dbReference>
<keyword evidence="1" id="KW-0732">Signal</keyword>
<evidence type="ECO:0000256" key="1">
    <source>
        <dbReference type="SAM" id="SignalP"/>
    </source>
</evidence>
<evidence type="ECO:0000313" key="2">
    <source>
        <dbReference type="EMBL" id="KAF7260294.1"/>
    </source>
</evidence>
<feature type="chain" id="PRO_5035813192" evidence="1">
    <location>
        <begin position="32"/>
        <end position="116"/>
    </location>
</feature>
<dbReference type="Proteomes" id="UP000822476">
    <property type="component" value="Unassembled WGS sequence"/>
</dbReference>
<proteinExistence type="predicted"/>
<organism evidence="2 3">
    <name type="scientific">Paragonimus skrjabini miyazakii</name>
    <dbReference type="NCBI Taxonomy" id="59628"/>
    <lineage>
        <taxon>Eukaryota</taxon>
        <taxon>Metazoa</taxon>
        <taxon>Spiralia</taxon>
        <taxon>Lophotrochozoa</taxon>
        <taxon>Platyhelminthes</taxon>
        <taxon>Trematoda</taxon>
        <taxon>Digenea</taxon>
        <taxon>Plagiorchiida</taxon>
        <taxon>Troglotremata</taxon>
        <taxon>Troglotrematidae</taxon>
        <taxon>Paragonimus</taxon>
    </lineage>
</organism>